<dbReference type="EMBL" id="CAJVQA010038121">
    <property type="protein sequence ID" value="CAG8810610.1"/>
    <property type="molecule type" value="Genomic_DNA"/>
</dbReference>
<evidence type="ECO:0000313" key="1">
    <source>
        <dbReference type="EMBL" id="CAG8810610.1"/>
    </source>
</evidence>
<name>A0A9N9K3W2_9GLOM</name>
<keyword evidence="2" id="KW-1185">Reference proteome</keyword>
<reference evidence="1" key="1">
    <citation type="submission" date="2021-06" db="EMBL/GenBank/DDBJ databases">
        <authorList>
            <person name="Kallberg Y."/>
            <person name="Tangrot J."/>
            <person name="Rosling A."/>
        </authorList>
    </citation>
    <scope>NUCLEOTIDE SEQUENCE</scope>
    <source>
        <strain evidence="1">FL966</strain>
    </source>
</reference>
<accession>A0A9N9K3W2</accession>
<evidence type="ECO:0000313" key="2">
    <source>
        <dbReference type="Proteomes" id="UP000789759"/>
    </source>
</evidence>
<dbReference type="Proteomes" id="UP000789759">
    <property type="component" value="Unassembled WGS sequence"/>
</dbReference>
<gene>
    <name evidence="1" type="ORF">CPELLU_LOCUS18611</name>
</gene>
<comment type="caution">
    <text evidence="1">The sequence shown here is derived from an EMBL/GenBank/DDBJ whole genome shotgun (WGS) entry which is preliminary data.</text>
</comment>
<proteinExistence type="predicted"/>
<dbReference type="AlphaFoldDB" id="A0A9N9K3W2"/>
<protein>
    <submittedName>
        <fullName evidence="1">23089_t:CDS:1</fullName>
    </submittedName>
</protein>
<feature type="non-terminal residue" evidence="1">
    <location>
        <position position="69"/>
    </location>
</feature>
<sequence length="69" mass="8391">IQYDTEFNKVKAWRLSALTSRPRKRQRNLDYRPVERFKLHLGDLSDLEKPKLPDKLDYKKAITDYLREI</sequence>
<feature type="non-terminal residue" evidence="1">
    <location>
        <position position="1"/>
    </location>
</feature>
<organism evidence="1 2">
    <name type="scientific">Cetraspora pellucida</name>
    <dbReference type="NCBI Taxonomy" id="1433469"/>
    <lineage>
        <taxon>Eukaryota</taxon>
        <taxon>Fungi</taxon>
        <taxon>Fungi incertae sedis</taxon>
        <taxon>Mucoromycota</taxon>
        <taxon>Glomeromycotina</taxon>
        <taxon>Glomeromycetes</taxon>
        <taxon>Diversisporales</taxon>
        <taxon>Gigasporaceae</taxon>
        <taxon>Cetraspora</taxon>
    </lineage>
</organism>